<reference evidence="3" key="1">
    <citation type="submission" date="2017-06" db="EMBL/GenBank/DDBJ databases">
        <title>Herbaspirillum phytohormonus sp. nov., isolated from the root nodule of Robinia pseudoacacia in lead-zinc mine.</title>
        <authorList>
            <person name="Fan M."/>
            <person name="Lin Y."/>
        </authorList>
    </citation>
    <scope>NUCLEOTIDE SEQUENCE [LARGE SCALE GENOMIC DNA]</scope>
    <source>
        <strain evidence="3">SC-089</strain>
    </source>
</reference>
<dbReference type="EMBL" id="NJIH01000019">
    <property type="protein sequence ID" value="OWT53730.1"/>
    <property type="molecule type" value="Genomic_DNA"/>
</dbReference>
<dbReference type="InterPro" id="IPR029032">
    <property type="entry name" value="AhpD-like"/>
</dbReference>
<organism evidence="2 3">
    <name type="scientific">Candidimonas nitroreducens</name>
    <dbReference type="NCBI Taxonomy" id="683354"/>
    <lineage>
        <taxon>Bacteria</taxon>
        <taxon>Pseudomonadati</taxon>
        <taxon>Pseudomonadota</taxon>
        <taxon>Betaproteobacteria</taxon>
        <taxon>Burkholderiales</taxon>
        <taxon>Alcaligenaceae</taxon>
        <taxon>Candidimonas</taxon>
    </lineage>
</organism>
<evidence type="ECO:0000313" key="2">
    <source>
        <dbReference type="EMBL" id="OWT53730.1"/>
    </source>
</evidence>
<dbReference type="InterPro" id="IPR003779">
    <property type="entry name" value="CMD-like"/>
</dbReference>
<name>A0A225M0K1_9BURK</name>
<dbReference type="OrthoDB" id="3824300at2"/>
<proteinExistence type="predicted"/>
<dbReference type="Pfam" id="PF02627">
    <property type="entry name" value="CMD"/>
    <property type="match status" value="2"/>
</dbReference>
<accession>A0A225M0K1</accession>
<feature type="domain" description="Carboxymuconolactone decarboxylase-like" evidence="1">
    <location>
        <begin position="157"/>
        <end position="233"/>
    </location>
</feature>
<dbReference type="PANTHER" id="PTHR33930">
    <property type="entry name" value="ALKYL HYDROPEROXIDE REDUCTASE AHPD"/>
    <property type="match status" value="1"/>
</dbReference>
<evidence type="ECO:0000313" key="3">
    <source>
        <dbReference type="Proteomes" id="UP000214603"/>
    </source>
</evidence>
<evidence type="ECO:0000259" key="1">
    <source>
        <dbReference type="Pfam" id="PF02627"/>
    </source>
</evidence>
<dbReference type="SUPFAM" id="SSF69118">
    <property type="entry name" value="AhpD-like"/>
    <property type="match status" value="2"/>
</dbReference>
<protein>
    <recommendedName>
        <fullName evidence="1">Carboxymuconolactone decarboxylase-like domain-containing protein</fullName>
    </recommendedName>
</protein>
<dbReference type="PANTHER" id="PTHR33930:SF2">
    <property type="entry name" value="BLR3452 PROTEIN"/>
    <property type="match status" value="1"/>
</dbReference>
<feature type="domain" description="Carboxymuconolactone decarboxylase-like" evidence="1">
    <location>
        <begin position="38"/>
        <end position="96"/>
    </location>
</feature>
<keyword evidence="3" id="KW-1185">Reference proteome</keyword>
<dbReference type="Proteomes" id="UP000214603">
    <property type="component" value="Unassembled WGS sequence"/>
</dbReference>
<dbReference type="AlphaFoldDB" id="A0A225M0K1"/>
<comment type="caution">
    <text evidence="2">The sequence shown here is derived from an EMBL/GenBank/DDBJ whole genome shotgun (WGS) entry which is preliminary data.</text>
</comment>
<sequence>MDIKKAKALLSSVYGDVEWVDVLCRYSPKKAVGLACVAEGIFNRSVLPEKVKHFILLVIYLSQGRSDLVKLHAQLARSAGASDAELIETLEVFLPSRGVHMFSEGLRLTGVNAQALPRPDDADAAHEPVEVEDMLAYFESVLHGLPPFVSLLAEHKPELLQGYYILRSENLRAGVLLHKHKELLLVALNTSERYTEGARIHVVNAMENGASAEEVVDAMTTAILSGGVPGWIEGSKAFVAGSKAMAVAA</sequence>
<gene>
    <name evidence="2" type="ORF">CEY11_23705</name>
</gene>
<dbReference type="GO" id="GO:0051920">
    <property type="term" value="F:peroxiredoxin activity"/>
    <property type="evidence" value="ECO:0007669"/>
    <property type="project" value="InterPro"/>
</dbReference>
<dbReference type="RefSeq" id="WP_088605910.1">
    <property type="nucleotide sequence ID" value="NZ_NJIH01000019.1"/>
</dbReference>
<dbReference type="Gene3D" id="1.20.1290.10">
    <property type="entry name" value="AhpD-like"/>
    <property type="match status" value="2"/>
</dbReference>